<reference evidence="7" key="1">
    <citation type="submission" date="2022-10" db="EMBL/GenBank/DDBJ databases">
        <authorList>
            <person name="Chen Y."/>
            <person name="Dougan E. K."/>
            <person name="Chan C."/>
            <person name="Rhodes N."/>
            <person name="Thang M."/>
        </authorList>
    </citation>
    <scope>NUCLEOTIDE SEQUENCE</scope>
</reference>
<dbReference type="Pfam" id="PF00226">
    <property type="entry name" value="DnaJ"/>
    <property type="match status" value="1"/>
</dbReference>
<evidence type="ECO:0000256" key="3">
    <source>
        <dbReference type="PROSITE-ProRule" id="PRU00023"/>
    </source>
</evidence>
<organism evidence="7">
    <name type="scientific">Cladocopium goreaui</name>
    <dbReference type="NCBI Taxonomy" id="2562237"/>
    <lineage>
        <taxon>Eukaryota</taxon>
        <taxon>Sar</taxon>
        <taxon>Alveolata</taxon>
        <taxon>Dinophyceae</taxon>
        <taxon>Suessiales</taxon>
        <taxon>Symbiodiniaceae</taxon>
        <taxon>Cladocopium</taxon>
    </lineage>
</organism>
<evidence type="ECO:0000259" key="5">
    <source>
        <dbReference type="PROSITE" id="PS50076"/>
    </source>
</evidence>
<dbReference type="InterPro" id="IPR051637">
    <property type="entry name" value="Ank_repeat_dom-contain_49"/>
</dbReference>
<dbReference type="Gene3D" id="1.25.40.20">
    <property type="entry name" value="Ankyrin repeat-containing domain"/>
    <property type="match status" value="1"/>
</dbReference>
<dbReference type="EMBL" id="CAMXCT010000719">
    <property type="protein sequence ID" value="CAI3982478.1"/>
    <property type="molecule type" value="Genomic_DNA"/>
</dbReference>
<gene>
    <name evidence="7" type="ORF">C1SCF055_LOCUS10169</name>
</gene>
<dbReference type="EMBL" id="CAMXCT020000719">
    <property type="protein sequence ID" value="CAL1135853.1"/>
    <property type="molecule type" value="Genomic_DNA"/>
</dbReference>
<evidence type="ECO:0000256" key="2">
    <source>
        <dbReference type="ARBA" id="ARBA00023043"/>
    </source>
</evidence>
<evidence type="ECO:0000256" key="1">
    <source>
        <dbReference type="ARBA" id="ARBA00022737"/>
    </source>
</evidence>
<dbReference type="PROSITE" id="PS50076">
    <property type="entry name" value="DNAJ_2"/>
    <property type="match status" value="1"/>
</dbReference>
<dbReference type="InterPro" id="IPR036770">
    <property type="entry name" value="Ankyrin_rpt-contain_sf"/>
</dbReference>
<evidence type="ECO:0000313" key="9">
    <source>
        <dbReference type="Proteomes" id="UP001152797"/>
    </source>
</evidence>
<dbReference type="InterPro" id="IPR037197">
    <property type="entry name" value="WWE_dom_sf"/>
</dbReference>
<dbReference type="SUPFAM" id="SSF48403">
    <property type="entry name" value="Ankyrin repeat"/>
    <property type="match status" value="1"/>
</dbReference>
<dbReference type="Pfam" id="PF00023">
    <property type="entry name" value="Ank"/>
    <property type="match status" value="1"/>
</dbReference>
<dbReference type="PROSITE" id="PS50088">
    <property type="entry name" value="ANK_REPEAT"/>
    <property type="match status" value="2"/>
</dbReference>
<dbReference type="InterPro" id="IPR001623">
    <property type="entry name" value="DnaJ_domain"/>
</dbReference>
<dbReference type="OrthoDB" id="10454819at2759"/>
<dbReference type="InterPro" id="IPR036869">
    <property type="entry name" value="J_dom_sf"/>
</dbReference>
<dbReference type="PANTHER" id="PTHR24180">
    <property type="entry name" value="CYCLIN-DEPENDENT KINASE INHIBITOR 2C-RELATED"/>
    <property type="match status" value="1"/>
</dbReference>
<evidence type="ECO:0000259" key="6">
    <source>
        <dbReference type="PROSITE" id="PS50918"/>
    </source>
</evidence>
<dbReference type="PRINTS" id="PR00625">
    <property type="entry name" value="JDOMAIN"/>
</dbReference>
<feature type="domain" description="J" evidence="5">
    <location>
        <begin position="8"/>
        <end position="69"/>
    </location>
</feature>
<dbReference type="Proteomes" id="UP001152797">
    <property type="component" value="Unassembled WGS sequence"/>
</dbReference>
<feature type="compositionally biased region" description="Basic residues" evidence="4">
    <location>
        <begin position="73"/>
        <end position="82"/>
    </location>
</feature>
<proteinExistence type="predicted"/>
<reference evidence="8" key="2">
    <citation type="submission" date="2024-04" db="EMBL/GenBank/DDBJ databases">
        <authorList>
            <person name="Chen Y."/>
            <person name="Shah S."/>
            <person name="Dougan E. K."/>
            <person name="Thang M."/>
            <person name="Chan C."/>
        </authorList>
    </citation>
    <scope>NUCLEOTIDE SEQUENCE [LARGE SCALE GENOMIC DNA]</scope>
</reference>
<evidence type="ECO:0000313" key="8">
    <source>
        <dbReference type="EMBL" id="CAL1135853.1"/>
    </source>
</evidence>
<feature type="compositionally biased region" description="Basic residues" evidence="4">
    <location>
        <begin position="826"/>
        <end position="843"/>
    </location>
</feature>
<feature type="region of interest" description="Disordered" evidence="4">
    <location>
        <begin position="67"/>
        <end position="89"/>
    </location>
</feature>
<comment type="caution">
    <text evidence="7">The sequence shown here is derived from an EMBL/GenBank/DDBJ whole genome shotgun (WGS) entry which is preliminary data.</text>
</comment>
<dbReference type="InterPro" id="IPR002110">
    <property type="entry name" value="Ankyrin_rpt"/>
</dbReference>
<accession>A0A9P1C1L1</accession>
<keyword evidence="9" id="KW-1185">Reference proteome</keyword>
<feature type="region of interest" description="Disordered" evidence="4">
    <location>
        <begin position="821"/>
        <end position="856"/>
    </location>
</feature>
<feature type="domain" description="WWE" evidence="6">
    <location>
        <begin position="644"/>
        <end position="731"/>
    </location>
</feature>
<feature type="region of interest" description="Disordered" evidence="4">
    <location>
        <begin position="102"/>
        <end position="128"/>
    </location>
</feature>
<feature type="repeat" description="ANK" evidence="3">
    <location>
        <begin position="589"/>
        <end position="615"/>
    </location>
</feature>
<sequence length="986" mass="109975">MSMRRADTHYQVLGTCNHASAAEIKAAFKRQALALHPDKGGSKEAFQRALRAFEVLSDESSRTEYNRSLQKAKSFRRTRPLGKKPSPFGSVGGSVGGCLGGHPKSAKAGKQSPAKAKMFRGGPQKGQPQCDFHQADLSGDVRSSHRLSQTKTVEDELMAKVFSLLQKLPPSRRLKLLQDCFSQTHRLALEAWVLAYRDMHKGQRLLSVTEPETASFSPVADPSEGSSKRCQQHHLAASQHAMLEAVDRQKTLAITDSEQAKAAMATNKFTEKQPPKAANTMRGIASFYRKGIAIYQVSVCVQSLCITARKVKELDRAIDILLILMSIKQKIGRVEPELFAQNMTAIVPAVLEEHGMTAEDLGLRFQVMMCMRFWVRPPLHTPQQTKLEDALSAWCRLIRFRSPVGQGARGFARMDLNELQERWLAFREEYLDILEIGGSGGHCGDRRLSASRRLDALAEVDWAFCGSAHSSLNVDLDCLLEESGSLQKATYLSLGEAARQGDLGVILVKLRTGMDPNERDKQHPKYTPLHRATSGGHQHAVRLLLKAQADALMRDRLGFSALHFAANQTVGLVADLLRARCDVNAANLQQMTPLHSAAGMGRVDICEVLLDAGASSGAGAASPADLARRAAERRSGADREACLNLAEQLATKGQAPAKSSWFYESEPIEFANSQSVEWLPFEENASELLEAAHLRGEEQVEIETSTSTFLVHLKDIGQDLYPPGLNSSVQLAPFAQLAVNWTKVVRIESVWIILDRDVTKMSKMTCWERESFILKIEQVGSLVVVKASRPQRERRLERWNRLAMLQEDRPRHQSKKAARAFEREQRGRKRKATHLAVRCRSHRKDAPSTGGRRRSWCETSKSCKSAEANEPTWKRLLRLLGRWDRAHQKGQRIFAAEKKAAAKEAAFQKQKEAQAAQQAQRERRAAMSVERAAAKRMREEQRSRWKWLNRKDITMEELLHSKGCHAEACEGGLPPCQPGFTSPLLV</sequence>
<dbReference type="CDD" id="cd06257">
    <property type="entry name" value="DnaJ"/>
    <property type="match status" value="1"/>
</dbReference>
<feature type="repeat" description="ANK" evidence="3">
    <location>
        <begin position="524"/>
        <end position="556"/>
    </location>
</feature>
<name>A0A9P1C1L1_9DINO</name>
<dbReference type="InterPro" id="IPR018253">
    <property type="entry name" value="DnaJ_domain_CS"/>
</dbReference>
<dbReference type="Gene3D" id="1.10.287.110">
    <property type="entry name" value="DnaJ domain"/>
    <property type="match status" value="1"/>
</dbReference>
<keyword evidence="2 3" id="KW-0040">ANK repeat</keyword>
<feature type="region of interest" description="Disordered" evidence="4">
    <location>
        <begin position="211"/>
        <end position="230"/>
    </location>
</feature>
<dbReference type="SMART" id="SM00271">
    <property type="entry name" value="DnaJ"/>
    <property type="match status" value="1"/>
</dbReference>
<dbReference type="SUPFAM" id="SSF117839">
    <property type="entry name" value="WWE domain"/>
    <property type="match status" value="1"/>
</dbReference>
<dbReference type="InterPro" id="IPR004170">
    <property type="entry name" value="WWE_dom"/>
</dbReference>
<dbReference type="SMART" id="SM00248">
    <property type="entry name" value="ANK"/>
    <property type="match status" value="3"/>
</dbReference>
<dbReference type="PROSITE" id="PS50297">
    <property type="entry name" value="ANK_REP_REGION"/>
    <property type="match status" value="2"/>
</dbReference>
<protein>
    <submittedName>
        <fullName evidence="7">Uncharacterized protein</fullName>
    </submittedName>
</protein>
<dbReference type="AlphaFoldDB" id="A0A9P1C1L1"/>
<dbReference type="PROSITE" id="PS00636">
    <property type="entry name" value="DNAJ_1"/>
    <property type="match status" value="1"/>
</dbReference>
<dbReference type="PANTHER" id="PTHR24180:SF45">
    <property type="entry name" value="POLY [ADP-RIBOSE] POLYMERASE TANKYRASE"/>
    <property type="match status" value="1"/>
</dbReference>
<keyword evidence="1" id="KW-0677">Repeat</keyword>
<dbReference type="SUPFAM" id="SSF46565">
    <property type="entry name" value="Chaperone J-domain"/>
    <property type="match status" value="1"/>
</dbReference>
<evidence type="ECO:0000313" key="7">
    <source>
        <dbReference type="EMBL" id="CAI3982478.1"/>
    </source>
</evidence>
<evidence type="ECO:0000256" key="4">
    <source>
        <dbReference type="SAM" id="MobiDB-lite"/>
    </source>
</evidence>
<dbReference type="Pfam" id="PF12796">
    <property type="entry name" value="Ank_2"/>
    <property type="match status" value="1"/>
</dbReference>
<dbReference type="EMBL" id="CAMXCT030000719">
    <property type="protein sequence ID" value="CAL4769790.1"/>
    <property type="molecule type" value="Genomic_DNA"/>
</dbReference>
<dbReference type="PROSITE" id="PS50918">
    <property type="entry name" value="WWE"/>
    <property type="match status" value="1"/>
</dbReference>